<keyword evidence="2" id="KW-1133">Transmembrane helix</keyword>
<dbReference type="AlphaFoldDB" id="A0AAD8ER70"/>
<comment type="caution">
    <text evidence="3">The sequence shown here is derived from an EMBL/GenBank/DDBJ whole genome shotgun (WGS) entry which is preliminary data.</text>
</comment>
<feature type="region of interest" description="Disordered" evidence="1">
    <location>
        <begin position="1"/>
        <end position="38"/>
    </location>
</feature>
<keyword evidence="2" id="KW-0812">Transmembrane</keyword>
<feature type="compositionally biased region" description="Polar residues" evidence="1">
    <location>
        <begin position="765"/>
        <end position="786"/>
    </location>
</feature>
<feature type="region of interest" description="Disordered" evidence="1">
    <location>
        <begin position="256"/>
        <end position="386"/>
    </location>
</feature>
<proteinExistence type="predicted"/>
<dbReference type="EMBL" id="JASPKZ010000814">
    <property type="protein sequence ID" value="KAJ9599381.1"/>
    <property type="molecule type" value="Genomic_DNA"/>
</dbReference>
<feature type="region of interest" description="Disordered" evidence="1">
    <location>
        <begin position="752"/>
        <end position="860"/>
    </location>
</feature>
<reference evidence="3" key="2">
    <citation type="submission" date="2023-05" db="EMBL/GenBank/DDBJ databases">
        <authorList>
            <person name="Fouks B."/>
        </authorList>
    </citation>
    <scope>NUCLEOTIDE SEQUENCE</scope>
    <source>
        <strain evidence="3">Stay&amp;Tobe</strain>
        <tissue evidence="3">Testes</tissue>
    </source>
</reference>
<feature type="compositionally biased region" description="Low complexity" evidence="1">
    <location>
        <begin position="263"/>
        <end position="272"/>
    </location>
</feature>
<evidence type="ECO:0000256" key="2">
    <source>
        <dbReference type="SAM" id="Phobius"/>
    </source>
</evidence>
<accession>A0AAD8ER70</accession>
<feature type="compositionally biased region" description="Basic residues" evidence="1">
    <location>
        <begin position="347"/>
        <end position="362"/>
    </location>
</feature>
<dbReference type="Proteomes" id="UP001233999">
    <property type="component" value="Unassembled WGS sequence"/>
</dbReference>
<sequence>VRLEKGDGGKSQNVSVSQDLPADNATSMARAKQSPALGDSIHSLASQLLGFARDSSDSSDSLVEEDVRTPPKLKSQIKHKQNSQQVKSTTQSHIESGGSHHKGVAVPVIIEEDDDIEETIEKISNTEPLSIPHVTYATTRKKPTTKITTPLPSTTMVSKPYYETTSSDGVSTWILLSGSSSTTPTIKRKTNKTPTTTYVKTTYSTPITSTSYYTTPGSTTTKRVVEHFDNGTRKYMSTTTQSPNHAQTIDFFKPARTRKPHPTRTTTTTTTTGVPETAISKRRPSNQPTKVVSRVTTIKPPVVTIIRAPDSSPQEDTLISSENSIEVSTTEVSAETNTSETNQTSGNKKRKKNKNRRRRPSKKPGSSENAESKIDDTNAASNDKVSLKERPLSTRIYNYLAREVMPSVGVGLIGLVVTAGLAGLFMYPFGGGVTRRTYEVPGYHHHIPASSSYYHGDMEGGQSEEEVFGKLLEGMNDKGEFTYSGIGEETSGYAGVSGMDNEFSNQKNVGYNTGNSRVENQNIRYGNGNSNAYRYDTGSNKNGSMMYSQHQTGNNYEYPAITTRSSEIINSKESQEGVHSEYGESYFKPQYSSFQPQIGDMYKKLAVVGSQNYGNVQLDNKPGTVHEAVDISTQNNYKTIQNPENRGQHYRTVYDSKQQYIDVIGTQPRSSTNSGGTSVITPTDSQNTRKIVTDDVKFKPISSHKHTEGEIKEKQVANDRTLEVDSDSEESEWDNVRYRGYSDIASKIHSGLVQHGPRSLRNRRNVNGVSKNKNDMISTKSSNLNGISLLENKNSDMKDNEIDSDVKSNEKKENIKDISSHSKGVSESPDNTTSLNKAEGTVAGITEKRKENVSNTEEESTTYIENNDLITGTDVKIDVSTEDEFPTTTYSSADGSEENKTEKIITPSVIIRNNETSIHISKNKTVVKNKVQDNQFSLLGLFRRIARFKLQMGLNLLKSTSQAFTNYIERVQTRIDKDYYRESNRSFNDKRYKRAVQKSEVNGKKLENMLRNRSKKEHISIFKTIQKAVMNH</sequence>
<feature type="compositionally biased region" description="Polar residues" evidence="1">
    <location>
        <begin position="285"/>
        <end position="296"/>
    </location>
</feature>
<feature type="transmembrane region" description="Helical" evidence="2">
    <location>
        <begin position="404"/>
        <end position="427"/>
    </location>
</feature>
<evidence type="ECO:0000313" key="3">
    <source>
        <dbReference type="EMBL" id="KAJ9599381.1"/>
    </source>
</evidence>
<feature type="compositionally biased region" description="Basic and acidic residues" evidence="1">
    <location>
        <begin position="793"/>
        <end position="820"/>
    </location>
</feature>
<keyword evidence="4" id="KW-1185">Reference proteome</keyword>
<evidence type="ECO:0000256" key="1">
    <source>
        <dbReference type="SAM" id="MobiDB-lite"/>
    </source>
</evidence>
<gene>
    <name evidence="3" type="ORF">L9F63_010143</name>
</gene>
<feature type="region of interest" description="Disordered" evidence="1">
    <location>
        <begin position="511"/>
        <end position="531"/>
    </location>
</feature>
<keyword evidence="2" id="KW-0472">Membrane</keyword>
<protein>
    <submittedName>
        <fullName evidence="3">Uncharacterized protein</fullName>
    </submittedName>
</protein>
<feature type="compositionally biased region" description="Polar residues" evidence="1">
    <location>
        <begin position="82"/>
        <end position="94"/>
    </location>
</feature>
<name>A0AAD8ER70_DIPPU</name>
<feature type="compositionally biased region" description="Polar residues" evidence="1">
    <location>
        <begin position="821"/>
        <end position="836"/>
    </location>
</feature>
<feature type="region of interest" description="Disordered" evidence="1">
    <location>
        <begin position="53"/>
        <end position="106"/>
    </location>
</feature>
<organism evidence="3 4">
    <name type="scientific">Diploptera punctata</name>
    <name type="common">Pacific beetle cockroach</name>
    <dbReference type="NCBI Taxonomy" id="6984"/>
    <lineage>
        <taxon>Eukaryota</taxon>
        <taxon>Metazoa</taxon>
        <taxon>Ecdysozoa</taxon>
        <taxon>Arthropoda</taxon>
        <taxon>Hexapoda</taxon>
        <taxon>Insecta</taxon>
        <taxon>Pterygota</taxon>
        <taxon>Neoptera</taxon>
        <taxon>Polyneoptera</taxon>
        <taxon>Dictyoptera</taxon>
        <taxon>Blattodea</taxon>
        <taxon>Blaberoidea</taxon>
        <taxon>Blaberidae</taxon>
        <taxon>Diplopterinae</taxon>
        <taxon>Diploptera</taxon>
    </lineage>
</organism>
<evidence type="ECO:0000313" key="4">
    <source>
        <dbReference type="Proteomes" id="UP001233999"/>
    </source>
</evidence>
<reference evidence="3" key="1">
    <citation type="journal article" date="2023" name="IScience">
        <title>Live-bearing cockroach genome reveals convergent evolutionary mechanisms linked to viviparity in insects and beyond.</title>
        <authorList>
            <person name="Fouks B."/>
            <person name="Harrison M.C."/>
            <person name="Mikhailova A.A."/>
            <person name="Marchal E."/>
            <person name="English S."/>
            <person name="Carruthers M."/>
            <person name="Jennings E.C."/>
            <person name="Chiamaka E.L."/>
            <person name="Frigard R.A."/>
            <person name="Pippel M."/>
            <person name="Attardo G.M."/>
            <person name="Benoit J.B."/>
            <person name="Bornberg-Bauer E."/>
            <person name="Tobe S.S."/>
        </authorList>
    </citation>
    <scope>NUCLEOTIDE SEQUENCE</scope>
    <source>
        <strain evidence="3">Stay&amp;Tobe</strain>
    </source>
</reference>
<feature type="compositionally biased region" description="Polar residues" evidence="1">
    <location>
        <begin position="311"/>
        <end position="344"/>
    </location>
</feature>
<feature type="non-terminal residue" evidence="3">
    <location>
        <position position="1"/>
    </location>
</feature>